<keyword evidence="13" id="KW-0406">Ion transport</keyword>
<dbReference type="GO" id="GO:0046872">
    <property type="term" value="F:metal ion binding"/>
    <property type="evidence" value="ECO:0007669"/>
    <property type="project" value="UniProtKB-KW"/>
</dbReference>
<dbReference type="SUPFAM" id="SSF81660">
    <property type="entry name" value="Metal cation-transporting ATPase, ATP-binding domain N"/>
    <property type="match status" value="1"/>
</dbReference>
<evidence type="ECO:0000256" key="2">
    <source>
        <dbReference type="ARBA" id="ARBA00012790"/>
    </source>
</evidence>
<dbReference type="InterPro" id="IPR004014">
    <property type="entry name" value="ATPase_P-typ_cation-transptr_N"/>
</dbReference>
<reference evidence="22" key="2">
    <citation type="journal article" date="2020" name="Nat. Commun.">
        <title>Large-scale genome sequencing of mycorrhizal fungi provides insights into the early evolution of symbiotic traits.</title>
        <authorList>
            <person name="Miyauchi S."/>
            <person name="Kiss E."/>
            <person name="Kuo A."/>
            <person name="Drula E."/>
            <person name="Kohler A."/>
            <person name="Sanchez-Garcia M."/>
            <person name="Morin E."/>
            <person name="Andreopoulos B."/>
            <person name="Barry K.W."/>
            <person name="Bonito G."/>
            <person name="Buee M."/>
            <person name="Carver A."/>
            <person name="Chen C."/>
            <person name="Cichocki N."/>
            <person name="Clum A."/>
            <person name="Culley D."/>
            <person name="Crous P.W."/>
            <person name="Fauchery L."/>
            <person name="Girlanda M."/>
            <person name="Hayes R.D."/>
            <person name="Keri Z."/>
            <person name="LaButti K."/>
            <person name="Lipzen A."/>
            <person name="Lombard V."/>
            <person name="Magnuson J."/>
            <person name="Maillard F."/>
            <person name="Murat C."/>
            <person name="Nolan M."/>
            <person name="Ohm R.A."/>
            <person name="Pangilinan J."/>
            <person name="Pereira M.F."/>
            <person name="Perotto S."/>
            <person name="Peter M."/>
            <person name="Pfister S."/>
            <person name="Riley R."/>
            <person name="Sitrit Y."/>
            <person name="Stielow J.B."/>
            <person name="Szollosi G."/>
            <person name="Zifcakova L."/>
            <person name="Stursova M."/>
            <person name="Spatafora J.W."/>
            <person name="Tedersoo L."/>
            <person name="Vaario L.M."/>
            <person name="Yamada A."/>
            <person name="Yan M."/>
            <person name="Wang P."/>
            <person name="Xu J."/>
            <person name="Bruns T."/>
            <person name="Baldrian P."/>
            <person name="Vilgalys R."/>
            <person name="Dunand C."/>
            <person name="Henrissat B."/>
            <person name="Grigoriev I.V."/>
            <person name="Hibbett D."/>
            <person name="Nagy L.G."/>
            <person name="Martin F.M."/>
        </authorList>
    </citation>
    <scope>NUCLEOTIDE SEQUENCE</scope>
    <source>
        <strain evidence="22">Prilba</strain>
    </source>
</reference>
<accession>A0A9P5N4W0</accession>
<comment type="catalytic activity">
    <reaction evidence="15">
        <text>Ca(2+)(in) + ATP + H2O = Ca(2+)(out) + ADP + phosphate + H(+)</text>
        <dbReference type="Rhea" id="RHEA:18105"/>
        <dbReference type="ChEBI" id="CHEBI:15377"/>
        <dbReference type="ChEBI" id="CHEBI:15378"/>
        <dbReference type="ChEBI" id="CHEBI:29108"/>
        <dbReference type="ChEBI" id="CHEBI:30616"/>
        <dbReference type="ChEBI" id="CHEBI:43474"/>
        <dbReference type="ChEBI" id="CHEBI:456216"/>
        <dbReference type="EC" id="7.2.2.10"/>
    </reaction>
</comment>
<keyword evidence="11" id="KW-1278">Translocase</keyword>
<feature type="domain" description="Cation-transporting P-type ATPase C-terminal" evidence="20">
    <location>
        <begin position="1166"/>
        <end position="1347"/>
    </location>
</feature>
<dbReference type="InterPro" id="IPR023214">
    <property type="entry name" value="HAD_sf"/>
</dbReference>
<dbReference type="Proteomes" id="UP000759537">
    <property type="component" value="Unassembled WGS sequence"/>
</dbReference>
<dbReference type="PANTHER" id="PTHR24093">
    <property type="entry name" value="CATION TRANSPORTING ATPASE"/>
    <property type="match status" value="1"/>
</dbReference>
<dbReference type="FunFam" id="1.20.1110.10:FF:000039">
    <property type="entry name" value="Calcium-transporting ATPase"/>
    <property type="match status" value="1"/>
</dbReference>
<dbReference type="FunFam" id="3.40.1110.10:FF:000031">
    <property type="entry name" value="Calcium-transporting ATPase"/>
    <property type="match status" value="1"/>
</dbReference>
<feature type="transmembrane region" description="Helical" evidence="18">
    <location>
        <begin position="1167"/>
        <end position="1190"/>
    </location>
</feature>
<feature type="non-terminal residue" evidence="22">
    <location>
        <position position="1487"/>
    </location>
</feature>
<dbReference type="Gene3D" id="2.70.150.10">
    <property type="entry name" value="Calcium-transporting ATPase, cytoplasmic transduction domain A"/>
    <property type="match status" value="1"/>
</dbReference>
<dbReference type="EMBL" id="WHVB01000002">
    <property type="protein sequence ID" value="KAF8486230.1"/>
    <property type="molecule type" value="Genomic_DNA"/>
</dbReference>
<name>A0A9P5N4W0_9AGAM</name>
<dbReference type="GO" id="GO:0005524">
    <property type="term" value="F:ATP binding"/>
    <property type="evidence" value="ECO:0007669"/>
    <property type="project" value="UniProtKB-KW"/>
</dbReference>
<dbReference type="SUPFAM" id="SSF81653">
    <property type="entry name" value="Calcium ATPase, transduction domain A"/>
    <property type="match status" value="1"/>
</dbReference>
<feature type="transmembrane region" description="Helical" evidence="18">
    <location>
        <begin position="1224"/>
        <end position="1244"/>
    </location>
</feature>
<evidence type="ECO:0000256" key="14">
    <source>
        <dbReference type="ARBA" id="ARBA00023136"/>
    </source>
</evidence>
<dbReference type="InterPro" id="IPR008250">
    <property type="entry name" value="ATPase_P-typ_transduc_dom_A_sf"/>
</dbReference>
<dbReference type="FunFam" id="3.40.50.1000:FF:000018">
    <property type="entry name" value="Calcium-transporting ATPase"/>
    <property type="match status" value="1"/>
</dbReference>
<dbReference type="InterPro" id="IPR023299">
    <property type="entry name" value="ATPase_P-typ_cyto_dom_N"/>
</dbReference>
<evidence type="ECO:0000259" key="21">
    <source>
        <dbReference type="Pfam" id="PF00690"/>
    </source>
</evidence>
<feature type="compositionally biased region" description="Low complexity" evidence="17">
    <location>
        <begin position="133"/>
        <end position="144"/>
    </location>
</feature>
<feature type="compositionally biased region" description="Polar residues" evidence="17">
    <location>
        <begin position="165"/>
        <end position="176"/>
    </location>
</feature>
<dbReference type="Pfam" id="PF00689">
    <property type="entry name" value="Cation_ATPase_C"/>
    <property type="match status" value="1"/>
</dbReference>
<keyword evidence="3" id="KW-0813">Transport</keyword>
<feature type="transmembrane region" description="Helical" evidence="18">
    <location>
        <begin position="1327"/>
        <end position="1348"/>
    </location>
</feature>
<dbReference type="PROSITE" id="PS00154">
    <property type="entry name" value="ATPASE_E1_E2"/>
    <property type="match status" value="1"/>
</dbReference>
<reference evidence="22" key="1">
    <citation type="submission" date="2019-10" db="EMBL/GenBank/DDBJ databases">
        <authorList>
            <consortium name="DOE Joint Genome Institute"/>
            <person name="Kuo A."/>
            <person name="Miyauchi S."/>
            <person name="Kiss E."/>
            <person name="Drula E."/>
            <person name="Kohler A."/>
            <person name="Sanchez-Garcia M."/>
            <person name="Andreopoulos B."/>
            <person name="Barry K.W."/>
            <person name="Bonito G."/>
            <person name="Buee M."/>
            <person name="Carver A."/>
            <person name="Chen C."/>
            <person name="Cichocki N."/>
            <person name="Clum A."/>
            <person name="Culley D."/>
            <person name="Crous P.W."/>
            <person name="Fauchery L."/>
            <person name="Girlanda M."/>
            <person name="Hayes R."/>
            <person name="Keri Z."/>
            <person name="LaButti K."/>
            <person name="Lipzen A."/>
            <person name="Lombard V."/>
            <person name="Magnuson J."/>
            <person name="Maillard F."/>
            <person name="Morin E."/>
            <person name="Murat C."/>
            <person name="Nolan M."/>
            <person name="Ohm R."/>
            <person name="Pangilinan J."/>
            <person name="Pereira M."/>
            <person name="Perotto S."/>
            <person name="Peter M."/>
            <person name="Riley R."/>
            <person name="Sitrit Y."/>
            <person name="Stielow B."/>
            <person name="Szollosi G."/>
            <person name="Zifcakova L."/>
            <person name="Stursova M."/>
            <person name="Spatafora J.W."/>
            <person name="Tedersoo L."/>
            <person name="Vaario L.-M."/>
            <person name="Yamada A."/>
            <person name="Yan M."/>
            <person name="Wang P."/>
            <person name="Xu J."/>
            <person name="Bruns T."/>
            <person name="Baldrian P."/>
            <person name="Vilgalys R."/>
            <person name="Henrissat B."/>
            <person name="Grigoriev I.V."/>
            <person name="Hibbett D."/>
            <person name="Nagy L.G."/>
            <person name="Martin F.M."/>
        </authorList>
    </citation>
    <scope>NUCLEOTIDE SEQUENCE</scope>
    <source>
        <strain evidence="22">Prilba</strain>
    </source>
</reference>
<dbReference type="GO" id="GO:0005388">
    <property type="term" value="F:P-type calcium transporter activity"/>
    <property type="evidence" value="ECO:0007669"/>
    <property type="project" value="UniProtKB-EC"/>
</dbReference>
<dbReference type="Gene3D" id="3.40.50.1000">
    <property type="entry name" value="HAD superfamily/HAD-like"/>
    <property type="match status" value="1"/>
</dbReference>
<dbReference type="PRINTS" id="PR00119">
    <property type="entry name" value="CATATPASE"/>
</dbReference>
<feature type="transmembrane region" description="Helical" evidence="18">
    <location>
        <begin position="1256"/>
        <end position="1274"/>
    </location>
</feature>
<sequence length="1487" mass="160526">MASDDLDVPQIAVVGVSDDINPSSSALALSSPPLDGSRLPPSPPPSDIHGYLSPPTPILRSARNSLDAFSSPSHLSDNSSLPPPPSPTVSAHSSGSVRWANATLLRDNNPEEHDGSSSFYLAPPSQGHHRKGSIGTVSSIGSGSTERDAEDTSSFRLSPLRSARSDLTSTLPSPTHTHVDVGSDAGSRPSSVTSFFRKTVHRVRRPSPSPSDTGSDTTRNDGQKGDNADVKRKGAELARPAVLDLKQEADLDVYPFAFKPLQLASLVDPKSLETLEGLGGVGALLHGLGTHPTHGLSTEMGRPPSHLASPDPTIQSFTVSHATDKDPPKPGIMITSPAGEPEGLQSTVSLEGGSGVSLPPAVQSSEGVYKTSIEDRQRIFGQNILPRRPIKSLLQLMWLALKDKVLVLLSICAVVSLALGLFQDFGTTRPEGDPPVDWVEGVTILVAVLIVVGVGSINDWQKEKQFEALNEKREDRFIKVLRDGREQLIHVHNVVVGDIVLLEPGDVIPCDGVFLSGHNVRCDESSATGESDAIKKLSYQECIALRDRRLAEFDPDSPVGDGESTSGLRRGNPSGLDLLGHTDCFVISGSKVVEGVGSYLVISVGAKSFNGRIMMALRRDSENTPLQLKLNDLAEVIAKVGSIAGGLLFVSLLIRFFVELATKNPPRTSNEKGVLFVQILIISVTVVVVAVPEGLPLAVTLALAFATKRMTKANLLVRVLGSCETMANASVICTDKTGTLTQNEMTVVAGSIGIHAKFVRKLDENPTKASTEDTSRPNARDFAVDLSDLNTVLTPQLVELLNASIAINSTAFEDVDPESGVGVFIGSKTETALLKFAKKLGWANYKRTRDAANVVQLIPFSSDRKSMGCVVRLPDGIHRLFIKGASEILSRKCTRHVVVHRDGTDNVPGGTGVQTALNTEFEEDNIQRTITFYASQTLRTIALCYRDFRSWPPKGVQSMDDGEVEYDDLATDLTLIAITGIEDPLREGVREAVAKCKKSGVRVTMCTGDNVLTARSIALQCNIYTAGGIIMEGPHFRMLPPDVMKSIAPRLQVLARSSPEDKRILVEMLKDRGDIIGVTGDGTNDGPALKTAHIGFSMGVTGTEVAKEASDIILMDDNFSSIVSAIMWGRCVNDAVRKFLQFQINTNITAVLITFITALAARSEQSALGAVQLLWINLIMDTFAALALATDPASEALLDRKPDKKTDPLFTVNMIKQIVGQSTYLIIIILIFHFLGLKILGLHFDNSTEQKHQNTVVQTLVFNAFVFAQIWNSFNSRRLDRKLNVFEGVLENWYFIAITSIEVFAQILICLVGGAAFQVTRMGGKEWAISMVLGFVALPLGALIRLIPNEPCERIFVMLRLLPKPEVPPTMLPDAEPGFAFAMDRVRDNLGTFSKLRGGRMRSSSFVRKSRSGSGSVAPGPDSPPLVSGLLAMVPTLVVASNWQPRVHGWLSDPAGFDPSRSSAALWENKFEVHPDTPRDDTVFRLL</sequence>
<feature type="transmembrane region" description="Helical" evidence="18">
    <location>
        <begin position="678"/>
        <end position="706"/>
    </location>
</feature>
<dbReference type="InterPro" id="IPR006408">
    <property type="entry name" value="P-type_ATPase_IIB"/>
</dbReference>
<evidence type="ECO:0000259" key="20">
    <source>
        <dbReference type="Pfam" id="PF00689"/>
    </source>
</evidence>
<dbReference type="EC" id="7.2.2.10" evidence="2"/>
<evidence type="ECO:0000256" key="8">
    <source>
        <dbReference type="ARBA" id="ARBA00022837"/>
    </source>
</evidence>
<keyword evidence="12 18" id="KW-1133">Transmembrane helix</keyword>
<feature type="transmembrane region" description="Helical" evidence="18">
    <location>
        <begin position="1294"/>
        <end position="1315"/>
    </location>
</feature>
<evidence type="ECO:0000256" key="15">
    <source>
        <dbReference type="ARBA" id="ARBA00048694"/>
    </source>
</evidence>
<dbReference type="CDD" id="cd02081">
    <property type="entry name" value="P-type_ATPase_Ca_PMCA-like"/>
    <property type="match status" value="1"/>
</dbReference>
<keyword evidence="9" id="KW-0067">ATP-binding</keyword>
<feature type="compositionally biased region" description="Basic and acidic residues" evidence="17">
    <location>
        <begin position="218"/>
        <end position="233"/>
    </location>
</feature>
<dbReference type="OrthoDB" id="3352408at2759"/>
<proteinExistence type="predicted"/>
<dbReference type="SUPFAM" id="SSF81665">
    <property type="entry name" value="Calcium ATPase, transmembrane domain M"/>
    <property type="match status" value="1"/>
</dbReference>
<feature type="compositionally biased region" description="Low complexity" evidence="17">
    <location>
        <begin position="70"/>
        <end position="80"/>
    </location>
</feature>
<keyword evidence="5 18" id="KW-0812">Transmembrane</keyword>
<dbReference type="GO" id="GO:0016887">
    <property type="term" value="F:ATP hydrolysis activity"/>
    <property type="evidence" value="ECO:0007669"/>
    <property type="project" value="InterPro"/>
</dbReference>
<gene>
    <name evidence="22" type="ORF">DFH94DRAFT_642798</name>
</gene>
<evidence type="ECO:0000313" key="23">
    <source>
        <dbReference type="Proteomes" id="UP000759537"/>
    </source>
</evidence>
<keyword evidence="14 18" id="KW-0472">Membrane</keyword>
<feature type="region of interest" description="Disordered" evidence="17">
    <location>
        <begin position="553"/>
        <end position="572"/>
    </location>
</feature>
<evidence type="ECO:0000256" key="18">
    <source>
        <dbReference type="SAM" id="Phobius"/>
    </source>
</evidence>
<feature type="transmembrane region" description="Helical" evidence="18">
    <location>
        <begin position="442"/>
        <end position="460"/>
    </location>
</feature>
<evidence type="ECO:0000259" key="19">
    <source>
        <dbReference type="Pfam" id="PF00122"/>
    </source>
</evidence>
<dbReference type="InterPro" id="IPR059000">
    <property type="entry name" value="ATPase_P-type_domA"/>
</dbReference>
<evidence type="ECO:0000256" key="12">
    <source>
        <dbReference type="ARBA" id="ARBA00022989"/>
    </source>
</evidence>
<dbReference type="GO" id="GO:0005886">
    <property type="term" value="C:plasma membrane"/>
    <property type="evidence" value="ECO:0007669"/>
    <property type="project" value="TreeGrafter"/>
</dbReference>
<feature type="compositionally biased region" description="Low complexity" evidence="17">
    <location>
        <begin position="22"/>
        <end position="34"/>
    </location>
</feature>
<evidence type="ECO:0000256" key="1">
    <source>
        <dbReference type="ARBA" id="ARBA00004127"/>
    </source>
</evidence>
<keyword evidence="4" id="KW-0109">Calcium transport</keyword>
<evidence type="ECO:0000256" key="6">
    <source>
        <dbReference type="ARBA" id="ARBA00022723"/>
    </source>
</evidence>
<dbReference type="InterPro" id="IPR044492">
    <property type="entry name" value="P_typ_ATPase_HD_dom"/>
</dbReference>
<keyword evidence="8" id="KW-0106">Calcium</keyword>
<dbReference type="SFLD" id="SFLDG00002">
    <property type="entry name" value="C1.7:_P-type_atpase_like"/>
    <property type="match status" value="1"/>
</dbReference>
<keyword evidence="6" id="KW-0479">Metal-binding</keyword>
<comment type="subcellular location">
    <subcellularLocation>
        <location evidence="1">Endomembrane system</location>
        <topology evidence="1">Multi-pass membrane protein</topology>
    </subcellularLocation>
</comment>
<dbReference type="InterPro" id="IPR023298">
    <property type="entry name" value="ATPase_P-typ_TM_dom_sf"/>
</dbReference>
<protein>
    <recommendedName>
        <fullName evidence="16">Calcium-transporting ATPase 2</fullName>
        <ecNumber evidence="2">7.2.2.10</ecNumber>
    </recommendedName>
</protein>
<dbReference type="NCBIfam" id="TIGR01494">
    <property type="entry name" value="ATPase_P-type"/>
    <property type="match status" value="2"/>
</dbReference>
<dbReference type="Pfam" id="PF00122">
    <property type="entry name" value="E1-E2_ATPase"/>
    <property type="match status" value="1"/>
</dbReference>
<evidence type="ECO:0000256" key="7">
    <source>
        <dbReference type="ARBA" id="ARBA00022741"/>
    </source>
</evidence>
<dbReference type="Gene3D" id="3.40.1110.10">
    <property type="entry name" value="Calcium-transporting ATPase, cytoplasmic domain N"/>
    <property type="match status" value="1"/>
</dbReference>
<feature type="transmembrane region" description="Helical" evidence="18">
    <location>
        <begin position="1144"/>
        <end position="1161"/>
    </location>
</feature>
<evidence type="ECO:0000256" key="11">
    <source>
        <dbReference type="ARBA" id="ARBA00022967"/>
    </source>
</evidence>
<dbReference type="PRINTS" id="PR00120">
    <property type="entry name" value="HATPASE"/>
</dbReference>
<evidence type="ECO:0000256" key="17">
    <source>
        <dbReference type="SAM" id="MobiDB-lite"/>
    </source>
</evidence>
<keyword evidence="7" id="KW-0547">Nucleotide-binding</keyword>
<dbReference type="SFLD" id="SFLDS00003">
    <property type="entry name" value="Haloacid_Dehalogenase"/>
    <property type="match status" value="1"/>
</dbReference>
<dbReference type="InterPro" id="IPR036412">
    <property type="entry name" value="HAD-like_sf"/>
</dbReference>
<dbReference type="InterPro" id="IPR006068">
    <property type="entry name" value="ATPase_P-typ_cation-transptr_C"/>
</dbReference>
<evidence type="ECO:0000256" key="5">
    <source>
        <dbReference type="ARBA" id="ARBA00022692"/>
    </source>
</evidence>
<feature type="domain" description="P-type ATPase A" evidence="19">
    <location>
        <begin position="478"/>
        <end position="616"/>
    </location>
</feature>
<evidence type="ECO:0000313" key="22">
    <source>
        <dbReference type="EMBL" id="KAF8486230.1"/>
    </source>
</evidence>
<dbReference type="PANTHER" id="PTHR24093:SF369">
    <property type="entry name" value="CALCIUM-TRANSPORTING ATPASE"/>
    <property type="match status" value="1"/>
</dbReference>
<feature type="region of interest" description="Disordered" evidence="17">
    <location>
        <begin position="15"/>
        <end position="233"/>
    </location>
</feature>
<dbReference type="Gene3D" id="1.20.1110.10">
    <property type="entry name" value="Calcium-transporting ATPase, transmembrane domain"/>
    <property type="match status" value="1"/>
</dbReference>
<dbReference type="Pfam" id="PF00690">
    <property type="entry name" value="Cation_ATPase_N"/>
    <property type="match status" value="1"/>
</dbReference>
<dbReference type="InterPro" id="IPR001757">
    <property type="entry name" value="P_typ_ATPase"/>
</dbReference>
<comment type="caution">
    <text evidence="22">The sequence shown here is derived from an EMBL/GenBank/DDBJ whole genome shotgun (WGS) entry which is preliminary data.</text>
</comment>
<evidence type="ECO:0000256" key="9">
    <source>
        <dbReference type="ARBA" id="ARBA00022840"/>
    </source>
</evidence>
<dbReference type="SFLD" id="SFLDF00027">
    <property type="entry name" value="p-type_atpase"/>
    <property type="match status" value="1"/>
</dbReference>
<feature type="transmembrane region" description="Helical" evidence="18">
    <location>
        <begin position="636"/>
        <end position="658"/>
    </location>
</feature>
<keyword evidence="23" id="KW-1185">Reference proteome</keyword>
<keyword evidence="10" id="KW-0460">Magnesium</keyword>
<organism evidence="22 23">
    <name type="scientific">Russula ochroleuca</name>
    <dbReference type="NCBI Taxonomy" id="152965"/>
    <lineage>
        <taxon>Eukaryota</taxon>
        <taxon>Fungi</taxon>
        <taxon>Dikarya</taxon>
        <taxon>Basidiomycota</taxon>
        <taxon>Agaricomycotina</taxon>
        <taxon>Agaricomycetes</taxon>
        <taxon>Russulales</taxon>
        <taxon>Russulaceae</taxon>
        <taxon>Russula</taxon>
    </lineage>
</organism>
<dbReference type="NCBIfam" id="TIGR01517">
    <property type="entry name" value="ATPase-IIB_Ca"/>
    <property type="match status" value="1"/>
</dbReference>
<evidence type="ECO:0000256" key="13">
    <source>
        <dbReference type="ARBA" id="ARBA00023065"/>
    </source>
</evidence>
<dbReference type="GO" id="GO:0006874">
    <property type="term" value="P:intracellular calcium ion homeostasis"/>
    <property type="evidence" value="ECO:0007669"/>
    <property type="project" value="TreeGrafter"/>
</dbReference>
<evidence type="ECO:0000256" key="4">
    <source>
        <dbReference type="ARBA" id="ARBA00022568"/>
    </source>
</evidence>
<dbReference type="SUPFAM" id="SSF56784">
    <property type="entry name" value="HAD-like"/>
    <property type="match status" value="1"/>
</dbReference>
<feature type="transmembrane region" description="Helical" evidence="18">
    <location>
        <begin position="405"/>
        <end position="422"/>
    </location>
</feature>
<dbReference type="GO" id="GO:0012505">
    <property type="term" value="C:endomembrane system"/>
    <property type="evidence" value="ECO:0007669"/>
    <property type="project" value="UniProtKB-SubCell"/>
</dbReference>
<evidence type="ECO:0000256" key="3">
    <source>
        <dbReference type="ARBA" id="ARBA00022448"/>
    </source>
</evidence>
<dbReference type="Pfam" id="PF13246">
    <property type="entry name" value="Cation_ATPase"/>
    <property type="match status" value="1"/>
</dbReference>
<feature type="domain" description="Cation-transporting P-type ATPase N-terminal" evidence="21">
    <location>
        <begin position="363"/>
        <end position="416"/>
    </location>
</feature>
<evidence type="ECO:0000256" key="16">
    <source>
        <dbReference type="ARBA" id="ARBA00067965"/>
    </source>
</evidence>
<dbReference type="InterPro" id="IPR018303">
    <property type="entry name" value="ATPase_P-typ_P_site"/>
</dbReference>
<evidence type="ECO:0000256" key="10">
    <source>
        <dbReference type="ARBA" id="ARBA00022842"/>
    </source>
</evidence>